<dbReference type="OrthoDB" id="1431247at2759"/>
<proteinExistence type="inferred from homology"/>
<evidence type="ECO:0000256" key="1">
    <source>
        <dbReference type="ARBA" id="ARBA00023016"/>
    </source>
</evidence>
<dbReference type="CDD" id="cd06464">
    <property type="entry name" value="ACD_sHsps-like"/>
    <property type="match status" value="1"/>
</dbReference>
<name>A0A7J0G6K4_9ERIC</name>
<evidence type="ECO:0000259" key="4">
    <source>
        <dbReference type="PROSITE" id="PS01031"/>
    </source>
</evidence>
<evidence type="ECO:0000256" key="2">
    <source>
        <dbReference type="PROSITE-ProRule" id="PRU00285"/>
    </source>
</evidence>
<reference evidence="5 6" key="1">
    <citation type="submission" date="2019-07" db="EMBL/GenBank/DDBJ databases">
        <title>De Novo Assembly of kiwifruit Actinidia rufa.</title>
        <authorList>
            <person name="Sugita-Konishi S."/>
            <person name="Sato K."/>
            <person name="Mori E."/>
            <person name="Abe Y."/>
            <person name="Kisaki G."/>
            <person name="Hamano K."/>
            <person name="Suezawa K."/>
            <person name="Otani M."/>
            <person name="Fukuda T."/>
            <person name="Manabe T."/>
            <person name="Gomi K."/>
            <person name="Tabuchi M."/>
            <person name="Akimitsu K."/>
            <person name="Kataoka I."/>
        </authorList>
    </citation>
    <scope>NUCLEOTIDE SEQUENCE [LARGE SCALE GENOMIC DNA]</scope>
    <source>
        <strain evidence="6">cv. Fuchu</strain>
    </source>
</reference>
<dbReference type="Proteomes" id="UP000585474">
    <property type="component" value="Unassembled WGS sequence"/>
</dbReference>
<dbReference type="AlphaFoldDB" id="A0A7J0G6K4"/>
<organism evidence="5 6">
    <name type="scientific">Actinidia rufa</name>
    <dbReference type="NCBI Taxonomy" id="165716"/>
    <lineage>
        <taxon>Eukaryota</taxon>
        <taxon>Viridiplantae</taxon>
        <taxon>Streptophyta</taxon>
        <taxon>Embryophyta</taxon>
        <taxon>Tracheophyta</taxon>
        <taxon>Spermatophyta</taxon>
        <taxon>Magnoliopsida</taxon>
        <taxon>eudicotyledons</taxon>
        <taxon>Gunneridae</taxon>
        <taxon>Pentapetalae</taxon>
        <taxon>asterids</taxon>
        <taxon>Ericales</taxon>
        <taxon>Actinidiaceae</taxon>
        <taxon>Actinidia</taxon>
    </lineage>
</organism>
<dbReference type="InterPro" id="IPR008978">
    <property type="entry name" value="HSP20-like_chaperone"/>
</dbReference>
<dbReference type="PROSITE" id="PS01031">
    <property type="entry name" value="SHSP"/>
    <property type="match status" value="1"/>
</dbReference>
<feature type="domain" description="SHSP" evidence="4">
    <location>
        <begin position="26"/>
        <end position="90"/>
    </location>
</feature>
<keyword evidence="1 5" id="KW-0346">Stress response</keyword>
<dbReference type="Pfam" id="PF00011">
    <property type="entry name" value="HSP20"/>
    <property type="match status" value="1"/>
</dbReference>
<comment type="similarity">
    <text evidence="2 3">Belongs to the small heat shock protein (HSP20) family.</text>
</comment>
<dbReference type="GO" id="GO:0009408">
    <property type="term" value="P:response to heat"/>
    <property type="evidence" value="ECO:0007669"/>
    <property type="project" value="InterPro"/>
</dbReference>
<dbReference type="SUPFAM" id="SSF49764">
    <property type="entry name" value="HSP20-like chaperones"/>
    <property type="match status" value="1"/>
</dbReference>
<dbReference type="EMBL" id="BJWL01000018">
    <property type="protein sequence ID" value="GFZ06362.1"/>
    <property type="molecule type" value="Genomic_DNA"/>
</dbReference>
<dbReference type="PANTHER" id="PTHR46733:SF4">
    <property type="entry name" value="HEAT SHOCK PROTEIN 21, CHLOROPLASTIC"/>
    <property type="match status" value="1"/>
</dbReference>
<protein>
    <submittedName>
        <fullName evidence="5">Heat shock protein 21</fullName>
    </submittedName>
</protein>
<evidence type="ECO:0000313" key="6">
    <source>
        <dbReference type="Proteomes" id="UP000585474"/>
    </source>
</evidence>
<dbReference type="Gene3D" id="2.60.40.790">
    <property type="match status" value="1"/>
</dbReference>
<dbReference type="PANTHER" id="PTHR46733">
    <property type="entry name" value="26.5 KDA HEAT SHOCK PROTEIN, MITOCHONDRIAL"/>
    <property type="match status" value="1"/>
</dbReference>
<keyword evidence="6" id="KW-1185">Reference proteome</keyword>
<evidence type="ECO:0000256" key="3">
    <source>
        <dbReference type="RuleBase" id="RU003616"/>
    </source>
</evidence>
<dbReference type="InterPro" id="IPR044587">
    <property type="entry name" value="HSP21-like"/>
</dbReference>
<sequence length="90" mass="10370">MRTMRHLLDTMDRLFEDSMTFPGTSRSATEVRAPRDIKDEENEIKICFDMPCLSKENLKVSVEDDVLVIKGEHKKEEGGDDLWSGKLQLL</sequence>
<gene>
    <name evidence="5" type="ORF">Acr_18g0005320</name>
</gene>
<accession>A0A7J0G6K4</accession>
<comment type="caution">
    <text evidence="5">The sequence shown here is derived from an EMBL/GenBank/DDBJ whole genome shotgun (WGS) entry which is preliminary data.</text>
</comment>
<dbReference type="InterPro" id="IPR002068">
    <property type="entry name" value="A-crystallin/Hsp20_dom"/>
</dbReference>
<evidence type="ECO:0000313" key="5">
    <source>
        <dbReference type="EMBL" id="GFZ06362.1"/>
    </source>
</evidence>